<organism evidence="2">
    <name type="scientific">Fusarium acuminatum CS5907</name>
    <dbReference type="NCBI Taxonomy" id="1318461"/>
    <lineage>
        <taxon>Eukaryota</taxon>
        <taxon>Fungi</taxon>
        <taxon>Dikarya</taxon>
        <taxon>Ascomycota</taxon>
        <taxon>Pezizomycotina</taxon>
        <taxon>Sordariomycetes</taxon>
        <taxon>Hypocreomycetidae</taxon>
        <taxon>Hypocreales</taxon>
        <taxon>Nectriaceae</taxon>
        <taxon>Fusarium</taxon>
        <taxon>Fusarium tricinctum species complex</taxon>
    </lineage>
</organism>
<gene>
    <name evidence="2" type="ORF">BN851_0151710</name>
</gene>
<dbReference type="AlphaFoldDB" id="A0A090ME99"/>
<dbReference type="EMBL" id="CBMG010003812">
    <property type="protein sequence ID" value="CEG04015.1"/>
    <property type="molecule type" value="Genomic_DNA"/>
</dbReference>
<comment type="caution">
    <text evidence="2">The sequence shown here is derived from an EMBL/GenBank/DDBJ whole genome shotgun (WGS) entry which is preliminary data.</text>
</comment>
<evidence type="ECO:0000256" key="1">
    <source>
        <dbReference type="SAM" id="MobiDB-lite"/>
    </source>
</evidence>
<dbReference type="PANTHER" id="PTHR38794">
    <property type="entry name" value="INTEGRAL MEMBRANE PROTEIN"/>
    <property type="match status" value="1"/>
</dbReference>
<accession>A0A090ME99</accession>
<feature type="region of interest" description="Disordered" evidence="1">
    <location>
        <begin position="100"/>
        <end position="144"/>
    </location>
</feature>
<name>A0A090ME99_9HYPO</name>
<sequence>MSVFGSRFLYVLFPQLRWIYLACVQQITLTKTESVTPAIAVQIYHSNKAFASTDFTFAIWKAVIALQVVQCLSIVTVCIPSFRPFFDSLESGQIRIDDLRRQGKSGSSSYPSKRPQDSGYKSSQNIPPGSRSRSTRSIEEATTTESQLGTVYELSDLSKSIARGALKTAMEQQGRTWEGQSRTSHSSEMTPIQQTYKVEVQSMPLSKIEEKFSFPAEGDAGLWLPHREIL</sequence>
<evidence type="ECO:0000313" key="2">
    <source>
        <dbReference type="EMBL" id="CEG04015.1"/>
    </source>
</evidence>
<dbReference type="PANTHER" id="PTHR38794:SF1">
    <property type="entry name" value="INTEGRAL MEMBRANE PROTEIN"/>
    <property type="match status" value="1"/>
</dbReference>
<protein>
    <submittedName>
        <fullName evidence="2">WGS project CBMG000000000 data, contig CS5907-c003852</fullName>
    </submittedName>
</protein>
<reference evidence="2" key="1">
    <citation type="submission" date="2013-05" db="EMBL/GenBank/DDBJ databases">
        <title>Draft genome sequences of six wheat associated Fusarium spp. isolates.</title>
        <authorList>
            <person name="Moolhuijzen P.M."/>
            <person name="Manners J.M."/>
            <person name="Wilcox S."/>
            <person name="Bellgard M.I."/>
            <person name="Gardiner D.M."/>
        </authorList>
    </citation>
    <scope>NUCLEOTIDE SEQUENCE</scope>
    <source>
        <strain evidence="2">CS5907</strain>
    </source>
</reference>
<proteinExistence type="predicted"/>